<dbReference type="EMBL" id="CP015269">
    <property type="protein sequence ID" value="ASL18346.1"/>
    <property type="molecule type" value="Genomic_DNA"/>
</dbReference>
<dbReference type="Proteomes" id="UP000198286">
    <property type="component" value="Plasmid unnamed 2"/>
</dbReference>
<evidence type="ECO:0000313" key="2">
    <source>
        <dbReference type="Proteomes" id="UP000198286"/>
    </source>
</evidence>
<organism evidence="1 2">
    <name type="scientific">Mycobacterium intracellulare subsp. chimaera</name>
    <dbReference type="NCBI Taxonomy" id="222805"/>
    <lineage>
        <taxon>Bacteria</taxon>
        <taxon>Bacillati</taxon>
        <taxon>Actinomycetota</taxon>
        <taxon>Actinomycetes</taxon>
        <taxon>Mycobacteriales</taxon>
        <taxon>Mycobacteriaceae</taxon>
        <taxon>Mycobacterium</taxon>
        <taxon>Mycobacterium avium complex (MAC)</taxon>
    </lineage>
</organism>
<geneLocation type="plasmid" evidence="1 2">
    <name>unnamed 2</name>
</geneLocation>
<evidence type="ECO:0000313" key="1">
    <source>
        <dbReference type="EMBL" id="ASL18346.1"/>
    </source>
</evidence>
<gene>
    <name evidence="1" type="ORF">MYCOZU2_06001</name>
</gene>
<sequence length="259" mass="29642">MHRAEVAHAIERIAARRRKVDDRHRDRLPDSPDSDPHKVLDYLQKYSGPDIPRWVLQADVCDALTLNNWLWWEHRRRELHFLKAGSDRGLFLSQIGAQLGIRKQGVRDLIDRLEALLRYDRPDEKLTRAGRATAARRPAAERWIAEHREELAALIVDIVSQANRYQLADEDREFIDELARDARDDDMTPATMSLLGLAAGELRTAAPVVKLFGDLPRDDKHRRPYRVHTVLAHADDLRARFAEVGVNHRSGGRPVCGTA</sequence>
<keyword evidence="1" id="KW-0614">Plasmid</keyword>
<reference evidence="1 2" key="1">
    <citation type="journal article" date="2017" name="Lancet Infect. Dis.">
        <title>Global outbreak of severe Mycobacterium chimaera disease after cardiac surgery: a molecular epidemiological study.</title>
        <authorList>
            <person name="van Ingen J."/>
            <person name="Kohl T."/>
            <person name="Kranzer K."/>
            <person name="Hasse B."/>
            <person name="Keller P."/>
            <person name="Szafranska A."/>
            <person name="Hillemann D."/>
            <person name="Chand M."/>
            <person name="Schreiber P."/>
            <person name="Sommerstein R."/>
            <person name="Berger C."/>
            <person name="Genoni M."/>
            <person name="Ruegg C."/>
            <person name="Troillet N."/>
            <person name="Widmer A.F."/>
            <person name="Becker S.L."/>
            <person name="Herrmann M."/>
            <person name="Eckmanns T."/>
            <person name="Haller S."/>
            <person name="Hoeller C."/>
            <person name="Debast S.B."/>
            <person name="Wolfhagen M.J."/>
            <person name="Hopman J."/>
            <person name="Kluytmans J."/>
            <person name="Langelaar M."/>
            <person name="Notermans D.W."/>
            <person name="ten Oever J."/>
            <person name="van den Barselaar P."/>
            <person name="Vonk A.B.A."/>
            <person name="Vos M.C."/>
            <person name="Ahmed N."/>
            <person name="Brown T."/>
            <person name="Crook D."/>
            <person name="Lamagni T."/>
            <person name="Phin N."/>
            <person name="Smith E.G."/>
            <person name="Zambon M."/>
            <person name="Serr A."/>
            <person name="Goetting T."/>
            <person name="Ebner W."/>
            <person name="Thuermer A."/>
            <person name="Utpatel C."/>
            <person name="Sproer C."/>
            <person name="Bunk B."/>
            <person name="Nubel U."/>
            <person name="Bloemberg G."/>
            <person name="Bottger E."/>
            <person name="Niemann S."/>
            <person name="Wagner D."/>
            <person name="Sax H."/>
        </authorList>
    </citation>
    <scope>NUCLEOTIDE SEQUENCE [LARGE SCALE GENOMIC DNA]</scope>
    <source>
        <strain evidence="1 2">ZUERICH-2</strain>
        <plasmid evidence="1 2">unnamed 2</plasmid>
    </source>
</reference>
<protein>
    <submittedName>
        <fullName evidence="1">Uncharacterized protein</fullName>
    </submittedName>
</protein>
<dbReference type="AlphaFoldDB" id="A0A7U5MRE8"/>
<accession>A0A7U5MRE8</accession>
<name>A0A7U5MRE8_MYCIT</name>
<proteinExistence type="predicted"/>